<proteinExistence type="predicted"/>
<protein>
    <submittedName>
        <fullName evidence="7">Putative transcription factor</fullName>
    </submittedName>
</protein>
<dbReference type="SUPFAM" id="SSF50199">
    <property type="entry name" value="Staphylococcal nuclease"/>
    <property type="match status" value="5"/>
</dbReference>
<dbReference type="GO" id="GO:0003723">
    <property type="term" value="F:RNA binding"/>
    <property type="evidence" value="ECO:0007669"/>
    <property type="project" value="UniProtKB-UniRule"/>
</dbReference>
<comment type="subcellular location">
    <subcellularLocation>
        <location evidence="1 4">Cytoplasm</location>
    </subcellularLocation>
</comment>
<dbReference type="EMBL" id="KV454543">
    <property type="protein sequence ID" value="ODV65832.1"/>
    <property type="molecule type" value="Genomic_DNA"/>
</dbReference>
<reference evidence="8" key="1">
    <citation type="submission" date="2016-05" db="EMBL/GenBank/DDBJ databases">
        <title>Comparative genomics of biotechnologically important yeasts.</title>
        <authorList>
            <consortium name="DOE Joint Genome Institute"/>
            <person name="Riley R."/>
            <person name="Haridas S."/>
            <person name="Wolfe K.H."/>
            <person name="Lopes M.R."/>
            <person name="Hittinger C.T."/>
            <person name="Goker M."/>
            <person name="Salamov A."/>
            <person name="Wisecaver J."/>
            <person name="Long T.M."/>
            <person name="Aerts A.L."/>
            <person name="Barry K."/>
            <person name="Choi C."/>
            <person name="Clum A."/>
            <person name="Coughlan A.Y."/>
            <person name="Deshpande S."/>
            <person name="Douglass A.P."/>
            <person name="Hanson S.J."/>
            <person name="Klenk H.-P."/>
            <person name="Labutti K."/>
            <person name="Lapidus A."/>
            <person name="Lindquist E."/>
            <person name="Lipzen A."/>
            <person name="Meier-Kolthoff J.P."/>
            <person name="Ohm R.A."/>
            <person name="Otillar R.P."/>
            <person name="Pangilinan J."/>
            <person name="Peng Y."/>
            <person name="Rokas A."/>
            <person name="Rosa C.A."/>
            <person name="Scheuner C."/>
            <person name="Sibirny A.A."/>
            <person name="Slot J.C."/>
            <person name="Stielow J.B."/>
            <person name="Sun H."/>
            <person name="Kurtzman C.P."/>
            <person name="Blackwell M."/>
            <person name="Grigoriev I.V."/>
            <person name="Jeffries T.W."/>
        </authorList>
    </citation>
    <scope>NUCLEOTIDE SEQUENCE [LARGE SCALE GENOMIC DNA]</scope>
    <source>
        <strain evidence="8">NRRL Y-1933</strain>
    </source>
</reference>
<evidence type="ECO:0000313" key="8">
    <source>
        <dbReference type="Proteomes" id="UP000095085"/>
    </source>
</evidence>
<dbReference type="InterPro" id="IPR016071">
    <property type="entry name" value="Staphylococal_nuclease_OB-fold"/>
</dbReference>
<feature type="domain" description="TNase-like" evidence="6">
    <location>
        <begin position="316"/>
        <end position="465"/>
    </location>
</feature>
<keyword evidence="8" id="KW-1185">Reference proteome</keyword>
<sequence>MVQLFAAKVKNVLSADTLVLVPTKTAQFPAPERLLTLSYVRGHDSFETREFLRQLLIGKEIKFKVLYKIPASGKEFGDVQAPIFKSLIEYLVERGLVQVKENLTDDDDSTNEFIQNLYGLENKAKSQSIGIWDDSKPKIELIQFDDSILEKVKQNSVGAIVEKVISGDRIVTRLLLNKSQHSSTPFILAGIKCPRTDDSTNVKIAQQAKVYVEEKLLTTKSNIKVKVIGENQTGLPIGIIEHPSGNNIHEKLLENGFAEVVDWQSTLVGSTYMSGLRRAEQSAKSLAKGLFSNFVSAPAPSTTKVIGSKNLKPGSSINNVTVAKVINADTLNFRLPNSEEEITVQLASLRAPRPNDLTVTSNKLQQQALVNTAREFVRNQVIGKTGQLYIDGYREANADLGLDSRFLVSFKFGNQDLSELLVNNGWASVIKHNKATSHERSLNWDRLVELEEKAKNDAKKGIWFSGDINKILTVGTRIVDASENATKAKTFFNSFSKKGRIGGYYVDFISGVNRIKLFNPKEGSRLTLVLGGLSNEKSMANEQGIKFLNKKFLQRPIEFEIYDLDKIGSFIGNLYANSKSLLPIQTLLLENGYSSIHEIAASSNKFYDELVKSEESAKELKRGVWSNYDPKEAARKQDEETANKLLKLSIDSKPQFFDIEVTDIDTSGIISYHKLDASTVKKFSEFKNGFGQFHSQLPSASSNSTDLPFNLTKPPKKGELVSAKFSENGKYYRGRVVNFDKSANEYQVKHIDFGNIDQVPLSSLRLLPSQFNLTQYPPFAHTCQLQNIKLPPTKPTDYLTEALYTLEDLSFDKKLVLSALPSSTNGVDFDAVLYDSEQSLKNPTYTINKQLVSEGWGIVDSKLVKSLVADYVKEITNAQQTAKKQHLGCWEFGDVSFDEDNDALI</sequence>
<dbReference type="OrthoDB" id="10023235at2759"/>
<accession>A0A1E4REZ3</accession>
<dbReference type="SUPFAM" id="SSF63748">
    <property type="entry name" value="Tudor/PWWP/MBT"/>
    <property type="match status" value="1"/>
</dbReference>
<dbReference type="GO" id="GO:0005634">
    <property type="term" value="C:nucleus"/>
    <property type="evidence" value="ECO:0007669"/>
    <property type="project" value="TreeGrafter"/>
</dbReference>
<dbReference type="Pfam" id="PF00567">
    <property type="entry name" value="TUDOR"/>
    <property type="match status" value="1"/>
</dbReference>
<dbReference type="Pfam" id="PF00565">
    <property type="entry name" value="SNase"/>
    <property type="match status" value="3"/>
</dbReference>
<dbReference type="Gene3D" id="2.30.30.140">
    <property type="match status" value="1"/>
</dbReference>
<dbReference type="InterPro" id="IPR035437">
    <property type="entry name" value="SNase_OB-fold_sf"/>
</dbReference>
<dbReference type="PIRSF" id="PIRSF017179">
    <property type="entry name" value="RISC-Tudor-SN"/>
    <property type="match status" value="1"/>
</dbReference>
<dbReference type="PROSITE" id="PS50830">
    <property type="entry name" value="TNASE_3"/>
    <property type="match status" value="2"/>
</dbReference>
<dbReference type="AlphaFoldDB" id="A0A1E4REZ3"/>
<evidence type="ECO:0000259" key="5">
    <source>
        <dbReference type="PROSITE" id="PS50304"/>
    </source>
</evidence>
<dbReference type="PROSITE" id="PS50304">
    <property type="entry name" value="TUDOR"/>
    <property type="match status" value="1"/>
</dbReference>
<dbReference type="GO" id="GO:0004518">
    <property type="term" value="F:nuclease activity"/>
    <property type="evidence" value="ECO:0007669"/>
    <property type="project" value="TreeGrafter"/>
</dbReference>
<dbReference type="Proteomes" id="UP000095085">
    <property type="component" value="Unassembled WGS sequence"/>
</dbReference>
<feature type="domain" description="Tudor" evidence="5">
    <location>
        <begin position="714"/>
        <end position="774"/>
    </location>
</feature>
<dbReference type="SMART" id="SM00318">
    <property type="entry name" value="SNc"/>
    <property type="match status" value="4"/>
</dbReference>
<evidence type="ECO:0000313" key="7">
    <source>
        <dbReference type="EMBL" id="ODV65832.1"/>
    </source>
</evidence>
<evidence type="ECO:0000256" key="4">
    <source>
        <dbReference type="PIRNR" id="PIRNR017179"/>
    </source>
</evidence>
<keyword evidence="2 4" id="KW-0963">Cytoplasm</keyword>
<dbReference type="STRING" id="984485.A0A1E4REZ3"/>
<dbReference type="GO" id="GO:0031332">
    <property type="term" value="C:RNAi effector complex"/>
    <property type="evidence" value="ECO:0007669"/>
    <property type="project" value="InterPro"/>
</dbReference>
<dbReference type="PANTHER" id="PTHR12302:SF2">
    <property type="entry name" value="STAPHYLOCOCCAL NUCLEASE DOMAIN-CONTAINING PROTEIN 1"/>
    <property type="match status" value="1"/>
</dbReference>
<evidence type="ECO:0000256" key="3">
    <source>
        <dbReference type="ARBA" id="ARBA00022737"/>
    </source>
</evidence>
<evidence type="ECO:0000256" key="2">
    <source>
        <dbReference type="ARBA" id="ARBA00022490"/>
    </source>
</evidence>
<name>A0A1E4REZ3_9ASCO</name>
<evidence type="ECO:0000256" key="1">
    <source>
        <dbReference type="ARBA" id="ARBA00004496"/>
    </source>
</evidence>
<dbReference type="SMART" id="SM00333">
    <property type="entry name" value="TUDOR"/>
    <property type="match status" value="1"/>
</dbReference>
<dbReference type="RefSeq" id="XP_020074899.1">
    <property type="nucleotide sequence ID" value="XM_020222577.1"/>
</dbReference>
<evidence type="ECO:0000259" key="6">
    <source>
        <dbReference type="PROSITE" id="PS50830"/>
    </source>
</evidence>
<organism evidence="7 8">
    <name type="scientific">Hyphopichia burtonii NRRL Y-1933</name>
    <dbReference type="NCBI Taxonomy" id="984485"/>
    <lineage>
        <taxon>Eukaryota</taxon>
        <taxon>Fungi</taxon>
        <taxon>Dikarya</taxon>
        <taxon>Ascomycota</taxon>
        <taxon>Saccharomycotina</taxon>
        <taxon>Pichiomycetes</taxon>
        <taxon>Debaryomycetaceae</taxon>
        <taxon>Hyphopichia</taxon>
    </lineage>
</organism>
<gene>
    <name evidence="7" type="ORF">HYPBUDRAFT_162654</name>
</gene>
<dbReference type="GO" id="GO:0006402">
    <property type="term" value="P:mRNA catabolic process"/>
    <property type="evidence" value="ECO:0007669"/>
    <property type="project" value="UniProtKB-UniRule"/>
</dbReference>
<dbReference type="InterPro" id="IPR002999">
    <property type="entry name" value="Tudor"/>
</dbReference>
<dbReference type="InterPro" id="IPR016685">
    <property type="entry name" value="Silence_cplx_Nase-comp_TudorSN"/>
</dbReference>
<dbReference type="GeneID" id="30997126"/>
<dbReference type="FunFam" id="2.30.30.140:FF:000018">
    <property type="entry name" value="Serine/threonine-protein kinase 31"/>
    <property type="match status" value="1"/>
</dbReference>
<keyword evidence="3" id="KW-0677">Repeat</keyword>
<dbReference type="PANTHER" id="PTHR12302">
    <property type="entry name" value="EBNA2 BINDING PROTEIN P100"/>
    <property type="match status" value="1"/>
</dbReference>
<feature type="domain" description="TNase-like" evidence="6">
    <location>
        <begin position="155"/>
        <end position="293"/>
    </location>
</feature>
<dbReference type="Gene3D" id="2.40.50.90">
    <property type="match status" value="5"/>
</dbReference>
<dbReference type="GO" id="GO:0031047">
    <property type="term" value="P:regulatory ncRNA-mediated gene silencing"/>
    <property type="evidence" value="ECO:0007669"/>
    <property type="project" value="UniProtKB-UniRule"/>
</dbReference>
<dbReference type="GO" id="GO:0005829">
    <property type="term" value="C:cytosol"/>
    <property type="evidence" value="ECO:0007669"/>
    <property type="project" value="UniProtKB-UniRule"/>
</dbReference>